<dbReference type="SUPFAM" id="SSF46894">
    <property type="entry name" value="C-terminal effector domain of the bipartite response regulators"/>
    <property type="match status" value="1"/>
</dbReference>
<feature type="region of interest" description="Disordered" evidence="6">
    <location>
        <begin position="162"/>
        <end position="187"/>
    </location>
</feature>
<dbReference type="Pfam" id="PF00072">
    <property type="entry name" value="Response_reg"/>
    <property type="match status" value="1"/>
</dbReference>
<evidence type="ECO:0000256" key="4">
    <source>
        <dbReference type="ARBA" id="ARBA00023163"/>
    </source>
</evidence>
<dbReference type="Gene3D" id="3.40.50.2300">
    <property type="match status" value="1"/>
</dbReference>
<dbReference type="SMART" id="SM00448">
    <property type="entry name" value="REC"/>
    <property type="match status" value="1"/>
</dbReference>
<dbReference type="Pfam" id="PF00196">
    <property type="entry name" value="GerE"/>
    <property type="match status" value="1"/>
</dbReference>
<dbReference type="InterPro" id="IPR001789">
    <property type="entry name" value="Sig_transdc_resp-reg_receiver"/>
</dbReference>
<dbReference type="InterPro" id="IPR011006">
    <property type="entry name" value="CheY-like_superfamily"/>
</dbReference>
<dbReference type="EMBL" id="BOOU01000042">
    <property type="protein sequence ID" value="GII77905.1"/>
    <property type="molecule type" value="Genomic_DNA"/>
</dbReference>
<proteinExistence type="predicted"/>
<dbReference type="AlphaFoldDB" id="A0A919R3Y2"/>
<dbReference type="SUPFAM" id="SSF52172">
    <property type="entry name" value="CheY-like"/>
    <property type="match status" value="1"/>
</dbReference>
<feature type="domain" description="Response regulatory" evidence="8">
    <location>
        <begin position="3"/>
        <end position="119"/>
    </location>
</feature>
<dbReference type="PROSITE" id="PS50043">
    <property type="entry name" value="HTH_LUXR_2"/>
    <property type="match status" value="1"/>
</dbReference>
<keyword evidence="4" id="KW-0804">Transcription</keyword>
<organism evidence="9 10">
    <name type="scientific">Sphaerisporangium rufum</name>
    <dbReference type="NCBI Taxonomy" id="1381558"/>
    <lineage>
        <taxon>Bacteria</taxon>
        <taxon>Bacillati</taxon>
        <taxon>Actinomycetota</taxon>
        <taxon>Actinomycetes</taxon>
        <taxon>Streptosporangiales</taxon>
        <taxon>Streptosporangiaceae</taxon>
        <taxon>Sphaerisporangium</taxon>
    </lineage>
</organism>
<evidence type="ECO:0000313" key="10">
    <source>
        <dbReference type="Proteomes" id="UP000655287"/>
    </source>
</evidence>
<evidence type="ECO:0000313" key="9">
    <source>
        <dbReference type="EMBL" id="GII77905.1"/>
    </source>
</evidence>
<dbReference type="GO" id="GO:0000160">
    <property type="term" value="P:phosphorelay signal transduction system"/>
    <property type="evidence" value="ECO:0007669"/>
    <property type="project" value="InterPro"/>
</dbReference>
<dbReference type="SMART" id="SM00421">
    <property type="entry name" value="HTH_LUXR"/>
    <property type="match status" value="1"/>
</dbReference>
<evidence type="ECO:0000256" key="6">
    <source>
        <dbReference type="SAM" id="MobiDB-lite"/>
    </source>
</evidence>
<dbReference type="PANTHER" id="PTHR43214:SF24">
    <property type="entry name" value="TRANSCRIPTIONAL REGULATORY PROTEIN NARL-RELATED"/>
    <property type="match status" value="1"/>
</dbReference>
<feature type="modified residue" description="4-aspartylphosphate" evidence="5">
    <location>
        <position position="54"/>
    </location>
</feature>
<dbReference type="PRINTS" id="PR00038">
    <property type="entry name" value="HTHLUXR"/>
</dbReference>
<dbReference type="Gene3D" id="1.10.10.10">
    <property type="entry name" value="Winged helix-like DNA-binding domain superfamily/Winged helix DNA-binding domain"/>
    <property type="match status" value="1"/>
</dbReference>
<sequence length="276" mass="27795">MIRVLVADDEPLIVEGIRAVLAAAPGIEVVAQAADGRAAVAEAVRHRADVALLDVNMPLLDGLEVLAELGRRAPGVRAVMLTAFGTEPNVRRALRHGAAGFVLKNCAPDELVRAVRAAHQGEAFLSPAVTRLVLGMVPGATGTSGAGTGTAGTTGVVTGTSGAVTGRTGTSGAVTGTSGAATDMTDMTGMTGMAGGAAARRAREAADRLSALTARESQVLALVAEGLSNAEIGRRLRTSETTVKTYVSRVLAKLGCANRVQAALLARDAATRPGAG</sequence>
<dbReference type="CDD" id="cd06170">
    <property type="entry name" value="LuxR_C_like"/>
    <property type="match status" value="1"/>
</dbReference>
<dbReference type="InterPro" id="IPR039420">
    <property type="entry name" value="WalR-like"/>
</dbReference>
<dbReference type="InterPro" id="IPR058245">
    <property type="entry name" value="NreC/VraR/RcsB-like_REC"/>
</dbReference>
<dbReference type="InterPro" id="IPR000792">
    <property type="entry name" value="Tscrpt_reg_LuxR_C"/>
</dbReference>
<keyword evidence="2" id="KW-0805">Transcription regulation</keyword>
<protein>
    <submittedName>
        <fullName evidence="9">DNA-binding response regulator</fullName>
    </submittedName>
</protein>
<dbReference type="RefSeq" id="WP_239137417.1">
    <property type="nucleotide sequence ID" value="NZ_BOOU01000042.1"/>
</dbReference>
<name>A0A919R3Y2_9ACTN</name>
<dbReference type="PANTHER" id="PTHR43214">
    <property type="entry name" value="TWO-COMPONENT RESPONSE REGULATOR"/>
    <property type="match status" value="1"/>
</dbReference>
<evidence type="ECO:0000256" key="3">
    <source>
        <dbReference type="ARBA" id="ARBA00023125"/>
    </source>
</evidence>
<evidence type="ECO:0000259" key="7">
    <source>
        <dbReference type="PROSITE" id="PS50043"/>
    </source>
</evidence>
<evidence type="ECO:0000256" key="1">
    <source>
        <dbReference type="ARBA" id="ARBA00022553"/>
    </source>
</evidence>
<keyword evidence="1 5" id="KW-0597">Phosphoprotein</keyword>
<dbReference type="InterPro" id="IPR036388">
    <property type="entry name" value="WH-like_DNA-bd_sf"/>
</dbReference>
<comment type="caution">
    <text evidence="9">The sequence shown here is derived from an EMBL/GenBank/DDBJ whole genome shotgun (WGS) entry which is preliminary data.</text>
</comment>
<keyword evidence="10" id="KW-1185">Reference proteome</keyword>
<evidence type="ECO:0000256" key="2">
    <source>
        <dbReference type="ARBA" id="ARBA00023015"/>
    </source>
</evidence>
<gene>
    <name evidence="9" type="ORF">Sru01_28870</name>
</gene>
<reference evidence="9" key="1">
    <citation type="submission" date="2021-01" db="EMBL/GenBank/DDBJ databases">
        <title>Whole genome shotgun sequence of Sphaerisporangium rufum NBRC 109079.</title>
        <authorList>
            <person name="Komaki H."/>
            <person name="Tamura T."/>
        </authorList>
    </citation>
    <scope>NUCLEOTIDE SEQUENCE</scope>
    <source>
        <strain evidence="9">NBRC 109079</strain>
    </source>
</reference>
<evidence type="ECO:0000259" key="8">
    <source>
        <dbReference type="PROSITE" id="PS50110"/>
    </source>
</evidence>
<dbReference type="PROSITE" id="PS50110">
    <property type="entry name" value="RESPONSE_REGULATORY"/>
    <property type="match status" value="1"/>
</dbReference>
<dbReference type="GO" id="GO:0003677">
    <property type="term" value="F:DNA binding"/>
    <property type="evidence" value="ECO:0007669"/>
    <property type="project" value="UniProtKB-KW"/>
</dbReference>
<accession>A0A919R3Y2</accession>
<evidence type="ECO:0000256" key="5">
    <source>
        <dbReference type="PROSITE-ProRule" id="PRU00169"/>
    </source>
</evidence>
<dbReference type="Proteomes" id="UP000655287">
    <property type="component" value="Unassembled WGS sequence"/>
</dbReference>
<feature type="domain" description="HTH luxR-type" evidence="7">
    <location>
        <begin position="205"/>
        <end position="270"/>
    </location>
</feature>
<dbReference type="GO" id="GO:0006355">
    <property type="term" value="P:regulation of DNA-templated transcription"/>
    <property type="evidence" value="ECO:0007669"/>
    <property type="project" value="InterPro"/>
</dbReference>
<dbReference type="CDD" id="cd17535">
    <property type="entry name" value="REC_NarL-like"/>
    <property type="match status" value="1"/>
</dbReference>
<dbReference type="InterPro" id="IPR016032">
    <property type="entry name" value="Sig_transdc_resp-reg_C-effctor"/>
</dbReference>
<keyword evidence="3 9" id="KW-0238">DNA-binding</keyword>